<sequence>MDKKTYSFSTLSTKYEDFRGPAFTIKVDGTTLKSTEMPIVSLEVDLNADGSAGGCHFAVESLYDNEKSKWSNSLADTIQVGAKLEISLGYVKQEEVFYGYVDEYFMAYGGSAPPRLEVTGIDGFGFLMACQEPLYGGKKKPKAVVEDILKKAKSAGYAKSFTVGSLNGFDVPIIKEKLDDFKYLKVLAERYCMSLFAVDGELIFDNVTKYSTPLLDLTVGAGLLDFEKRYSLQGQVGQVEIWGRDENQKFIKGAATSVSISGSGKTAVQIAPKFKQTALREHNEYVRTEKECVEMAQARLDAIALNFVSGRGACVGLPELIPGRFITIKGLDEDTVGSYFVTQVHHQVSRQGYYTQFQVKGAKA</sequence>
<evidence type="ECO:0000313" key="1">
    <source>
        <dbReference type="EMBL" id="HIY74027.1"/>
    </source>
</evidence>
<organism evidence="1 2">
    <name type="scientific">Candidatus Intestinimonas merdavium</name>
    <dbReference type="NCBI Taxonomy" id="2838622"/>
    <lineage>
        <taxon>Bacteria</taxon>
        <taxon>Bacillati</taxon>
        <taxon>Bacillota</taxon>
        <taxon>Clostridia</taxon>
        <taxon>Eubacteriales</taxon>
        <taxon>Intestinimonas</taxon>
    </lineage>
</organism>
<name>A0A9D1Z574_9FIRM</name>
<dbReference type="AlphaFoldDB" id="A0A9D1Z574"/>
<reference evidence="1" key="2">
    <citation type="submission" date="2021-04" db="EMBL/GenBank/DDBJ databases">
        <authorList>
            <person name="Gilroy R."/>
        </authorList>
    </citation>
    <scope>NUCLEOTIDE SEQUENCE</scope>
    <source>
        <strain evidence="1">CHK33-7979</strain>
    </source>
</reference>
<dbReference type="EMBL" id="DXCX01000087">
    <property type="protein sequence ID" value="HIY74027.1"/>
    <property type="molecule type" value="Genomic_DNA"/>
</dbReference>
<evidence type="ECO:0008006" key="3">
    <source>
        <dbReference type="Google" id="ProtNLM"/>
    </source>
</evidence>
<reference evidence="1" key="1">
    <citation type="journal article" date="2021" name="PeerJ">
        <title>Extensive microbial diversity within the chicken gut microbiome revealed by metagenomics and culture.</title>
        <authorList>
            <person name="Gilroy R."/>
            <person name="Ravi A."/>
            <person name="Getino M."/>
            <person name="Pursley I."/>
            <person name="Horton D.L."/>
            <person name="Alikhan N.F."/>
            <person name="Baker D."/>
            <person name="Gharbi K."/>
            <person name="Hall N."/>
            <person name="Watson M."/>
            <person name="Adriaenssens E.M."/>
            <person name="Foster-Nyarko E."/>
            <person name="Jarju S."/>
            <person name="Secka A."/>
            <person name="Antonio M."/>
            <person name="Oren A."/>
            <person name="Chaudhuri R.R."/>
            <person name="La Ragione R."/>
            <person name="Hildebrand F."/>
            <person name="Pallen M.J."/>
        </authorList>
    </citation>
    <scope>NUCLEOTIDE SEQUENCE</scope>
    <source>
        <strain evidence="1">CHK33-7979</strain>
    </source>
</reference>
<dbReference type="SUPFAM" id="SSF69279">
    <property type="entry name" value="Phage tail proteins"/>
    <property type="match status" value="1"/>
</dbReference>
<gene>
    <name evidence="1" type="ORF">H9826_08665</name>
</gene>
<comment type="caution">
    <text evidence="1">The sequence shown here is derived from an EMBL/GenBank/DDBJ whole genome shotgun (WGS) entry which is preliminary data.</text>
</comment>
<accession>A0A9D1Z574</accession>
<dbReference type="Proteomes" id="UP000886824">
    <property type="component" value="Unassembled WGS sequence"/>
</dbReference>
<protein>
    <recommendedName>
        <fullName evidence="3">Phage late control D family protein</fullName>
    </recommendedName>
</protein>
<proteinExistence type="predicted"/>
<evidence type="ECO:0000313" key="2">
    <source>
        <dbReference type="Proteomes" id="UP000886824"/>
    </source>
</evidence>